<dbReference type="PROSITE" id="PS51384">
    <property type="entry name" value="FAD_FR"/>
    <property type="match status" value="1"/>
</dbReference>
<dbReference type="InterPro" id="IPR013112">
    <property type="entry name" value="FAD-bd_8"/>
</dbReference>
<evidence type="ECO:0000256" key="8">
    <source>
        <dbReference type="ARBA" id="ARBA00022989"/>
    </source>
</evidence>
<dbReference type="GO" id="GO:0052851">
    <property type="term" value="F:ferric-chelate reductase (NADPH) activity"/>
    <property type="evidence" value="ECO:0007669"/>
    <property type="project" value="UniProtKB-EC"/>
</dbReference>
<keyword evidence="5" id="KW-1003">Cell membrane</keyword>
<evidence type="ECO:0000259" key="14">
    <source>
        <dbReference type="PROSITE" id="PS51384"/>
    </source>
</evidence>
<dbReference type="InterPro" id="IPR051410">
    <property type="entry name" value="Ferric/Cupric_Reductase"/>
</dbReference>
<dbReference type="GO" id="GO:0006826">
    <property type="term" value="P:iron ion transport"/>
    <property type="evidence" value="ECO:0007669"/>
    <property type="project" value="TreeGrafter"/>
</dbReference>
<feature type="transmembrane region" description="Helical" evidence="13">
    <location>
        <begin position="6"/>
        <end position="26"/>
    </location>
</feature>
<dbReference type="PANTHER" id="PTHR32361">
    <property type="entry name" value="FERRIC/CUPRIC REDUCTASE TRANSMEMBRANE COMPONENT"/>
    <property type="match status" value="1"/>
</dbReference>
<feature type="domain" description="FAD-binding FR-type" evidence="14">
    <location>
        <begin position="284"/>
        <end position="394"/>
    </location>
</feature>
<comment type="subcellular location">
    <subcellularLocation>
        <location evidence="1">Cell membrane</location>
        <topology evidence="1">Multi-pass membrane protein</topology>
    </subcellularLocation>
</comment>
<keyword evidence="9" id="KW-0560">Oxidoreductase</keyword>
<dbReference type="Pfam" id="PF01794">
    <property type="entry name" value="Ferric_reduct"/>
    <property type="match status" value="1"/>
</dbReference>
<dbReference type="SFLD" id="SFLDG01168">
    <property type="entry name" value="Ferric_reductase_subgroup_(FRE"/>
    <property type="match status" value="1"/>
</dbReference>
<evidence type="ECO:0000256" key="1">
    <source>
        <dbReference type="ARBA" id="ARBA00004651"/>
    </source>
</evidence>
<keyword evidence="7" id="KW-0249">Electron transport</keyword>
<feature type="transmembrane region" description="Helical" evidence="13">
    <location>
        <begin position="93"/>
        <end position="112"/>
    </location>
</feature>
<keyword evidence="16" id="KW-1185">Reference proteome</keyword>
<dbReference type="GO" id="GO:0005886">
    <property type="term" value="C:plasma membrane"/>
    <property type="evidence" value="ECO:0007669"/>
    <property type="project" value="UniProtKB-SubCell"/>
</dbReference>
<evidence type="ECO:0000256" key="13">
    <source>
        <dbReference type="SAM" id="Phobius"/>
    </source>
</evidence>
<keyword evidence="4" id="KW-0813">Transport</keyword>
<keyword evidence="10" id="KW-0406">Ion transport</keyword>
<evidence type="ECO:0000256" key="3">
    <source>
        <dbReference type="ARBA" id="ARBA00012668"/>
    </source>
</evidence>
<dbReference type="Proteomes" id="UP001201262">
    <property type="component" value="Unassembled WGS sequence"/>
</dbReference>
<dbReference type="Gene3D" id="3.40.50.80">
    <property type="entry name" value="Nucleotide-binding domain of ferredoxin-NADP reductase (FNR) module"/>
    <property type="match status" value="1"/>
</dbReference>
<sequence>MDNELAHYALLALGCTVAVILVWSTLSRLTCYIRRIAGLSNERQRYFVPAHKWLAVARKHILYAPLFHNRHHREFQLSRAINMGTLPSRIHSFILIGILAMNIALCTVNVPYHTGKAVGVIQKRTGTMAITNLIPLVLLASRNSPLIPLLRVPYDTFNLFHRWLARIVVLEALVHVFTWCVPKAQMDPTIGWDAVRLEFEDSAFIRSGLIAACAFVFLLIHSPSPIRHAFYETFLHLHIAMAATGFALLWIHLDGRSAQSFLLGAIVLWSLERSARIVTILYRNCGRRLTTAVIEALPDGILRIALRMPRPWTVAPGQHIFLYIPAIGLWTSHPFSVCWSEEGDGREERTTIYLLVRRRTGFTDTLAQRVKRSTNCVLSMRAIVEGPYGGIHSLDSYGTVILFAGGIGITHHLPFLHHIVRGHASGTVAARRITLVWAIRSPSCLEWFDAWMSSILGKKEESFTPLVVQILVYITGSCDVNVVRRPMGTVEIFTGRPSFDKLVRREAENQIGAMGVLCCGNGSFSDDVRFVCRKAQGTTQMDFFEECFTW</sequence>
<evidence type="ECO:0000256" key="12">
    <source>
        <dbReference type="ARBA" id="ARBA00048483"/>
    </source>
</evidence>
<dbReference type="RefSeq" id="XP_046077991.1">
    <property type="nucleotide sequence ID" value="XM_046210268.1"/>
</dbReference>
<evidence type="ECO:0000256" key="2">
    <source>
        <dbReference type="ARBA" id="ARBA00006278"/>
    </source>
</evidence>
<dbReference type="AlphaFoldDB" id="A0AAD4Q189"/>
<dbReference type="InterPro" id="IPR017938">
    <property type="entry name" value="Riboflavin_synthase-like_b-brl"/>
</dbReference>
<feature type="transmembrane region" description="Helical" evidence="13">
    <location>
        <begin position="234"/>
        <end position="253"/>
    </location>
</feature>
<evidence type="ECO:0000313" key="15">
    <source>
        <dbReference type="EMBL" id="KAH8705370.1"/>
    </source>
</evidence>
<dbReference type="InterPro" id="IPR039261">
    <property type="entry name" value="FNR_nucleotide-bd"/>
</dbReference>
<dbReference type="SUPFAM" id="SSF52343">
    <property type="entry name" value="Ferredoxin reductase-like, C-terminal NADP-linked domain"/>
    <property type="match status" value="1"/>
</dbReference>
<evidence type="ECO:0000256" key="7">
    <source>
        <dbReference type="ARBA" id="ARBA00022982"/>
    </source>
</evidence>
<dbReference type="GO" id="GO:0006879">
    <property type="term" value="P:intracellular iron ion homeostasis"/>
    <property type="evidence" value="ECO:0007669"/>
    <property type="project" value="TreeGrafter"/>
</dbReference>
<dbReference type="InterPro" id="IPR013130">
    <property type="entry name" value="Fe3_Rdtase_TM_dom"/>
</dbReference>
<gene>
    <name evidence="15" type="ORF">BGW36DRAFT_284833</name>
</gene>
<dbReference type="GO" id="GO:0015677">
    <property type="term" value="P:copper ion import"/>
    <property type="evidence" value="ECO:0007669"/>
    <property type="project" value="TreeGrafter"/>
</dbReference>
<protein>
    <recommendedName>
        <fullName evidence="3">ferric-chelate reductase (NADPH)</fullName>
        <ecNumber evidence="3">1.16.1.9</ecNumber>
    </recommendedName>
</protein>
<evidence type="ECO:0000256" key="6">
    <source>
        <dbReference type="ARBA" id="ARBA00022692"/>
    </source>
</evidence>
<name>A0AAD4Q189_9EURO</name>
<dbReference type="Pfam" id="PF08030">
    <property type="entry name" value="NAD_binding_6"/>
    <property type="match status" value="1"/>
</dbReference>
<evidence type="ECO:0000256" key="10">
    <source>
        <dbReference type="ARBA" id="ARBA00023065"/>
    </source>
</evidence>
<dbReference type="InterPro" id="IPR017927">
    <property type="entry name" value="FAD-bd_FR_type"/>
</dbReference>
<comment type="caution">
    <text evidence="15">The sequence shown here is derived from an EMBL/GenBank/DDBJ whole genome shotgun (WGS) entry which is preliminary data.</text>
</comment>
<evidence type="ECO:0000313" key="16">
    <source>
        <dbReference type="Proteomes" id="UP001201262"/>
    </source>
</evidence>
<keyword evidence="11 13" id="KW-0472">Membrane</keyword>
<dbReference type="EC" id="1.16.1.9" evidence="3"/>
<feature type="transmembrane region" description="Helical" evidence="13">
    <location>
        <begin position="203"/>
        <end position="222"/>
    </location>
</feature>
<dbReference type="Pfam" id="PF08022">
    <property type="entry name" value="FAD_binding_8"/>
    <property type="match status" value="1"/>
</dbReference>
<evidence type="ECO:0000256" key="11">
    <source>
        <dbReference type="ARBA" id="ARBA00023136"/>
    </source>
</evidence>
<evidence type="ECO:0000256" key="9">
    <source>
        <dbReference type="ARBA" id="ARBA00023002"/>
    </source>
</evidence>
<evidence type="ECO:0000256" key="4">
    <source>
        <dbReference type="ARBA" id="ARBA00022448"/>
    </source>
</evidence>
<accession>A0AAD4Q189</accession>
<dbReference type="CDD" id="cd06186">
    <property type="entry name" value="NOX_Duox_like_FAD_NADP"/>
    <property type="match status" value="1"/>
</dbReference>
<keyword evidence="6 13" id="KW-0812">Transmembrane</keyword>
<organism evidence="15 16">
    <name type="scientific">Talaromyces proteolyticus</name>
    <dbReference type="NCBI Taxonomy" id="1131652"/>
    <lineage>
        <taxon>Eukaryota</taxon>
        <taxon>Fungi</taxon>
        <taxon>Dikarya</taxon>
        <taxon>Ascomycota</taxon>
        <taxon>Pezizomycotina</taxon>
        <taxon>Eurotiomycetes</taxon>
        <taxon>Eurotiomycetidae</taxon>
        <taxon>Eurotiales</taxon>
        <taxon>Trichocomaceae</taxon>
        <taxon>Talaromyces</taxon>
        <taxon>Talaromyces sect. Bacilispori</taxon>
    </lineage>
</organism>
<reference evidence="15" key="1">
    <citation type="submission" date="2021-12" db="EMBL/GenBank/DDBJ databases">
        <title>Convergent genome expansion in fungi linked to evolution of root-endophyte symbiosis.</title>
        <authorList>
            <consortium name="DOE Joint Genome Institute"/>
            <person name="Ke Y.-H."/>
            <person name="Bonito G."/>
            <person name="Liao H.-L."/>
            <person name="Looney B."/>
            <person name="Rojas-Flechas A."/>
            <person name="Nash J."/>
            <person name="Hameed K."/>
            <person name="Schadt C."/>
            <person name="Martin F."/>
            <person name="Crous P.W."/>
            <person name="Miettinen O."/>
            <person name="Magnuson J.K."/>
            <person name="Labbe J."/>
            <person name="Jacobson D."/>
            <person name="Doktycz M.J."/>
            <person name="Veneault-Fourrey C."/>
            <person name="Kuo A."/>
            <person name="Mondo S."/>
            <person name="Calhoun S."/>
            <person name="Riley R."/>
            <person name="Ohm R."/>
            <person name="LaButti K."/>
            <person name="Andreopoulos B."/>
            <person name="Pangilinan J."/>
            <person name="Nolan M."/>
            <person name="Tritt A."/>
            <person name="Clum A."/>
            <person name="Lipzen A."/>
            <person name="Daum C."/>
            <person name="Barry K."/>
            <person name="Grigoriev I.V."/>
            <person name="Vilgalys R."/>
        </authorList>
    </citation>
    <scope>NUCLEOTIDE SEQUENCE</scope>
    <source>
        <strain evidence="15">PMI_201</strain>
    </source>
</reference>
<dbReference type="SFLD" id="SFLDS00052">
    <property type="entry name" value="Ferric_Reductase_Domain"/>
    <property type="match status" value="1"/>
</dbReference>
<keyword evidence="8 13" id="KW-1133">Transmembrane helix</keyword>
<dbReference type="EMBL" id="JAJTJA010000001">
    <property type="protein sequence ID" value="KAH8705370.1"/>
    <property type="molecule type" value="Genomic_DNA"/>
</dbReference>
<dbReference type="PANTHER" id="PTHR32361:SF24">
    <property type="entry name" value="REDUCTASE, PUTATIVE (AFU_ORTHOLOGUE AFUA_3G10820)-RELATED"/>
    <property type="match status" value="1"/>
</dbReference>
<comment type="similarity">
    <text evidence="2">Belongs to the ferric reductase (FRE) family.</text>
</comment>
<dbReference type="InterPro" id="IPR013121">
    <property type="entry name" value="Fe_red_NAD-bd_6"/>
</dbReference>
<comment type="catalytic activity">
    <reaction evidence="12">
        <text>2 a Fe(II)-siderophore + NADP(+) + H(+) = 2 a Fe(III)-siderophore + NADPH</text>
        <dbReference type="Rhea" id="RHEA:28795"/>
        <dbReference type="Rhea" id="RHEA-COMP:11342"/>
        <dbReference type="Rhea" id="RHEA-COMP:11344"/>
        <dbReference type="ChEBI" id="CHEBI:15378"/>
        <dbReference type="ChEBI" id="CHEBI:29033"/>
        <dbReference type="ChEBI" id="CHEBI:29034"/>
        <dbReference type="ChEBI" id="CHEBI:57783"/>
        <dbReference type="ChEBI" id="CHEBI:58349"/>
        <dbReference type="EC" id="1.16.1.9"/>
    </reaction>
</comment>
<feature type="transmembrane region" description="Helical" evidence="13">
    <location>
        <begin position="163"/>
        <end position="182"/>
    </location>
</feature>
<proteinExistence type="inferred from homology"/>
<dbReference type="GeneID" id="70240555"/>
<evidence type="ECO:0000256" key="5">
    <source>
        <dbReference type="ARBA" id="ARBA00022475"/>
    </source>
</evidence>
<dbReference type="SUPFAM" id="SSF63380">
    <property type="entry name" value="Riboflavin synthase domain-like"/>
    <property type="match status" value="1"/>
</dbReference>